<accession>A0ABW7LRL8</accession>
<organism evidence="2 3">
    <name type="scientific">Paracoccus broussonetiae subsp. drimophilus</name>
    <dbReference type="NCBI Taxonomy" id="3373869"/>
    <lineage>
        <taxon>Bacteria</taxon>
        <taxon>Pseudomonadati</taxon>
        <taxon>Pseudomonadota</taxon>
        <taxon>Alphaproteobacteria</taxon>
        <taxon>Rhodobacterales</taxon>
        <taxon>Paracoccaceae</taxon>
        <taxon>Paracoccus</taxon>
        <taxon>Paracoccus broussonetiae</taxon>
    </lineage>
</organism>
<feature type="domain" description="XdhC- CoxI" evidence="1">
    <location>
        <begin position="3"/>
        <end position="52"/>
    </location>
</feature>
<reference evidence="2 3" key="1">
    <citation type="submission" date="2024-10" db="EMBL/GenBank/DDBJ databases">
        <title>Paracoccus drimophilus sp. nov., a novel bacterium from corn roots in Hunan.</title>
        <authorList>
            <person name="Li X."/>
        </authorList>
    </citation>
    <scope>NUCLEOTIDE SEQUENCE [LARGE SCALE GENOMIC DNA]</scope>
    <source>
        <strain evidence="2 3">NGMCC 1.201697</strain>
    </source>
</reference>
<evidence type="ECO:0000313" key="3">
    <source>
        <dbReference type="Proteomes" id="UP001609376"/>
    </source>
</evidence>
<proteinExistence type="predicted"/>
<feature type="non-terminal residue" evidence="2">
    <location>
        <position position="1"/>
    </location>
</feature>
<dbReference type="Proteomes" id="UP001609376">
    <property type="component" value="Unassembled WGS sequence"/>
</dbReference>
<dbReference type="InterPro" id="IPR003777">
    <property type="entry name" value="XdhC_CoxI"/>
</dbReference>
<dbReference type="RefSeq" id="WP_395135824.1">
    <property type="nucleotide sequence ID" value="NZ_JBIMPR010000022.1"/>
</dbReference>
<gene>
    <name evidence="2" type="ORF">ACHFJ0_21415</name>
</gene>
<protein>
    <submittedName>
        <fullName evidence="2">XdhC family protein</fullName>
    </submittedName>
</protein>
<dbReference type="EMBL" id="JBIMPR010000022">
    <property type="protein sequence ID" value="MFH5776812.1"/>
    <property type="molecule type" value="Genomic_DNA"/>
</dbReference>
<keyword evidence="3" id="KW-1185">Reference proteome</keyword>
<comment type="caution">
    <text evidence="2">The sequence shown here is derived from an EMBL/GenBank/DDBJ whole genome shotgun (WGS) entry which is preliminary data.</text>
</comment>
<evidence type="ECO:0000259" key="1">
    <source>
        <dbReference type="Pfam" id="PF02625"/>
    </source>
</evidence>
<dbReference type="Pfam" id="PF02625">
    <property type="entry name" value="XdhC_CoxI"/>
    <property type="match status" value="1"/>
</dbReference>
<evidence type="ECO:0000313" key="2">
    <source>
        <dbReference type="EMBL" id="MFH5776812.1"/>
    </source>
</evidence>
<name>A0ABW7LRL8_9RHOB</name>
<sequence length="62" mass="6478">VEITRTRGSAPRETGAIMIVTPQAIQGTIGGGQLEYMAIDRARQMLARGETQASSCGAVSTI</sequence>